<gene>
    <name evidence="1" type="ORF">EVAR_962_1</name>
</gene>
<evidence type="ECO:0000313" key="1">
    <source>
        <dbReference type="EMBL" id="GBP00403.1"/>
    </source>
</evidence>
<reference evidence="1 2" key="1">
    <citation type="journal article" date="2019" name="Commun. Biol.">
        <title>The bagworm genome reveals a unique fibroin gene that provides high tensile strength.</title>
        <authorList>
            <person name="Kono N."/>
            <person name="Nakamura H."/>
            <person name="Ohtoshi R."/>
            <person name="Tomita M."/>
            <person name="Numata K."/>
            <person name="Arakawa K."/>
        </authorList>
    </citation>
    <scope>NUCLEOTIDE SEQUENCE [LARGE SCALE GENOMIC DNA]</scope>
</reference>
<name>A0A4C1SDZ2_EUMVA</name>
<comment type="caution">
    <text evidence="1">The sequence shown here is derived from an EMBL/GenBank/DDBJ whole genome shotgun (WGS) entry which is preliminary data.</text>
</comment>
<protein>
    <submittedName>
        <fullName evidence="1">Uncharacterized protein</fullName>
    </submittedName>
</protein>
<dbReference type="AlphaFoldDB" id="A0A4C1SDZ2"/>
<dbReference type="Proteomes" id="UP000299102">
    <property type="component" value="Unassembled WGS sequence"/>
</dbReference>
<dbReference type="EMBL" id="BGZK01000005">
    <property type="protein sequence ID" value="GBP00403.1"/>
    <property type="molecule type" value="Genomic_DNA"/>
</dbReference>
<sequence length="138" mass="15294">MRIIVVVMEKHGIIAPANRDTGEQTCICAFGVMGKFGVSLTNHDMCIRRVRIWNDLSSPSTPLVVHGMTCVFPNDRKCSGDSFMVVDMQSPIVCERCHRVGDNGRYSTNCASMDGLISISYNMKEKDCRMAYFSSGAN</sequence>
<evidence type="ECO:0000313" key="2">
    <source>
        <dbReference type="Proteomes" id="UP000299102"/>
    </source>
</evidence>
<keyword evidence="2" id="KW-1185">Reference proteome</keyword>
<accession>A0A4C1SDZ2</accession>
<proteinExistence type="predicted"/>
<organism evidence="1 2">
    <name type="scientific">Eumeta variegata</name>
    <name type="common">Bagworm moth</name>
    <name type="synonym">Eumeta japonica</name>
    <dbReference type="NCBI Taxonomy" id="151549"/>
    <lineage>
        <taxon>Eukaryota</taxon>
        <taxon>Metazoa</taxon>
        <taxon>Ecdysozoa</taxon>
        <taxon>Arthropoda</taxon>
        <taxon>Hexapoda</taxon>
        <taxon>Insecta</taxon>
        <taxon>Pterygota</taxon>
        <taxon>Neoptera</taxon>
        <taxon>Endopterygota</taxon>
        <taxon>Lepidoptera</taxon>
        <taxon>Glossata</taxon>
        <taxon>Ditrysia</taxon>
        <taxon>Tineoidea</taxon>
        <taxon>Psychidae</taxon>
        <taxon>Oiketicinae</taxon>
        <taxon>Eumeta</taxon>
    </lineage>
</organism>